<comment type="pathway">
    <text evidence="1">Lipid metabolism.</text>
</comment>
<name>A0A5E4TQU7_9BURK</name>
<proteinExistence type="predicted"/>
<accession>A0A5E4TQU7</accession>
<gene>
    <name evidence="8" type="ORF">PTE30175_01448</name>
</gene>
<evidence type="ECO:0000256" key="2">
    <source>
        <dbReference type="ARBA" id="ARBA00022516"/>
    </source>
</evidence>
<keyword evidence="4" id="KW-0443">Lipid metabolism</keyword>
<dbReference type="CDD" id="cd07989">
    <property type="entry name" value="LPLAT_AGPAT-like"/>
    <property type="match status" value="1"/>
</dbReference>
<dbReference type="Proteomes" id="UP000414233">
    <property type="component" value="Unassembled WGS sequence"/>
</dbReference>
<evidence type="ECO:0000313" key="8">
    <source>
        <dbReference type="EMBL" id="VVD88988.1"/>
    </source>
</evidence>
<protein>
    <submittedName>
        <fullName evidence="8">Glycerol acyltransferase</fullName>
    </submittedName>
</protein>
<evidence type="ECO:0000256" key="5">
    <source>
        <dbReference type="ARBA" id="ARBA00023315"/>
    </source>
</evidence>
<dbReference type="AlphaFoldDB" id="A0A5E4TQU7"/>
<evidence type="ECO:0000256" key="4">
    <source>
        <dbReference type="ARBA" id="ARBA00023098"/>
    </source>
</evidence>
<feature type="compositionally biased region" description="Acidic residues" evidence="6">
    <location>
        <begin position="274"/>
        <end position="284"/>
    </location>
</feature>
<keyword evidence="5 8" id="KW-0012">Acyltransferase</keyword>
<feature type="region of interest" description="Disordered" evidence="6">
    <location>
        <begin position="265"/>
        <end position="284"/>
    </location>
</feature>
<dbReference type="InterPro" id="IPR002123">
    <property type="entry name" value="Plipid/glycerol_acylTrfase"/>
</dbReference>
<keyword evidence="9" id="KW-1185">Reference proteome</keyword>
<evidence type="ECO:0000256" key="6">
    <source>
        <dbReference type="SAM" id="MobiDB-lite"/>
    </source>
</evidence>
<dbReference type="GO" id="GO:0006654">
    <property type="term" value="P:phosphatidic acid biosynthetic process"/>
    <property type="evidence" value="ECO:0007669"/>
    <property type="project" value="TreeGrafter"/>
</dbReference>
<organism evidence="8 9">
    <name type="scientific">Pandoraea terrae</name>
    <dbReference type="NCBI Taxonomy" id="1537710"/>
    <lineage>
        <taxon>Bacteria</taxon>
        <taxon>Pseudomonadati</taxon>
        <taxon>Pseudomonadota</taxon>
        <taxon>Betaproteobacteria</taxon>
        <taxon>Burkholderiales</taxon>
        <taxon>Burkholderiaceae</taxon>
        <taxon>Pandoraea</taxon>
    </lineage>
</organism>
<dbReference type="PANTHER" id="PTHR10434">
    <property type="entry name" value="1-ACYL-SN-GLYCEROL-3-PHOSPHATE ACYLTRANSFERASE"/>
    <property type="match status" value="1"/>
</dbReference>
<dbReference type="GO" id="GO:0003841">
    <property type="term" value="F:1-acylglycerol-3-phosphate O-acyltransferase activity"/>
    <property type="evidence" value="ECO:0007669"/>
    <property type="project" value="TreeGrafter"/>
</dbReference>
<dbReference type="SMART" id="SM00563">
    <property type="entry name" value="PlsC"/>
    <property type="match status" value="1"/>
</dbReference>
<evidence type="ECO:0000256" key="3">
    <source>
        <dbReference type="ARBA" id="ARBA00022679"/>
    </source>
</evidence>
<dbReference type="PANTHER" id="PTHR10434:SF64">
    <property type="entry name" value="1-ACYL-SN-GLYCEROL-3-PHOSPHATE ACYLTRANSFERASE-RELATED"/>
    <property type="match status" value="1"/>
</dbReference>
<dbReference type="Pfam" id="PF01553">
    <property type="entry name" value="Acyltransferase"/>
    <property type="match status" value="1"/>
</dbReference>
<dbReference type="EMBL" id="CABPRZ010000005">
    <property type="protein sequence ID" value="VVD88988.1"/>
    <property type="molecule type" value="Genomic_DNA"/>
</dbReference>
<evidence type="ECO:0000256" key="1">
    <source>
        <dbReference type="ARBA" id="ARBA00005189"/>
    </source>
</evidence>
<dbReference type="SUPFAM" id="SSF69593">
    <property type="entry name" value="Glycerol-3-phosphate (1)-acyltransferase"/>
    <property type="match status" value="1"/>
</dbReference>
<feature type="domain" description="Phospholipid/glycerol acyltransferase" evidence="7">
    <location>
        <begin position="68"/>
        <end position="180"/>
    </location>
</feature>
<keyword evidence="2" id="KW-0444">Lipid biosynthesis</keyword>
<reference evidence="8 9" key="1">
    <citation type="submission" date="2019-08" db="EMBL/GenBank/DDBJ databases">
        <authorList>
            <person name="Peeters C."/>
        </authorList>
    </citation>
    <scope>NUCLEOTIDE SEQUENCE [LARGE SCALE GENOMIC DNA]</scope>
    <source>
        <strain evidence="8 9">LMG 30175</strain>
    </source>
</reference>
<evidence type="ECO:0000259" key="7">
    <source>
        <dbReference type="SMART" id="SM00563"/>
    </source>
</evidence>
<keyword evidence="3 8" id="KW-0808">Transferase</keyword>
<sequence>MLLIRKFRIAAHLARGLLTCLLLFPRLSEAQKQARIQAWSRRLLALCGMRLAVEAAAPLATQTHRTGVMLLCNHVSWIDIFAINAWHPVRFVAKSEIRGWPLVGWLAAQTGTIFLQRERRADAKRIMHYLAECLQGGEIITVFPEGTTTDGRSLLPFHANLLQAPLVTGTPVQPLCLFYTDEASGAQTMAPAYIGETSLVESIDMILRAPPMVVRLAVGPALMPEADQHRREFAYAAQTAVGAALQGFLPEAMLPEMSGNGATGTRLAAASEVPDADDAEAVRI</sequence>
<evidence type="ECO:0000313" key="9">
    <source>
        <dbReference type="Proteomes" id="UP000414233"/>
    </source>
</evidence>